<name>A0A7U3WEV9_9CAUD</name>
<accession>A0A7U3WEV9</accession>
<keyword evidence="2" id="KW-1185">Reference proteome</keyword>
<reference evidence="1 2" key="1">
    <citation type="submission" date="2020-12" db="EMBL/GenBank/DDBJ databases">
        <title>Complete genome sequence of Stenotrophomonas maltophilia phage Salva.</title>
        <authorList>
            <person name="Jefferson B."/>
            <person name="Yao G."/>
            <person name="Clark J."/>
            <person name="Le T."/>
            <person name="Young R."/>
            <person name="Gonzalez C."/>
            <person name="Liu M."/>
        </authorList>
    </citation>
    <scope>NUCLEOTIDE SEQUENCE [LARGE SCALE GENOMIC DNA]</scope>
</reference>
<evidence type="ECO:0000313" key="1">
    <source>
        <dbReference type="EMBL" id="QQM18262.1"/>
    </source>
</evidence>
<sequence>MKISEFIDYLGLIQGEHGDVEVEIYGSEHFGYATVGKPVGFKHWSEMKNKDGVVVYKEHVTIFGEGHEP</sequence>
<organism evidence="1 2">
    <name type="scientific">Stenotrophomonas phage Salva</name>
    <dbReference type="NCBI Taxonomy" id="2801524"/>
    <lineage>
        <taxon>Viruses</taxon>
        <taxon>Duplodnaviria</taxon>
        <taxon>Heunggongvirae</taxon>
        <taxon>Uroviricota</taxon>
        <taxon>Caudoviricetes</taxon>
        <taxon>Beaumontvirinae</taxon>
        <taxon>Salvavirus</taxon>
        <taxon>Salvavirus salva</taxon>
    </lineage>
</organism>
<dbReference type="EMBL" id="MW393850">
    <property type="protein sequence ID" value="QQM18262.1"/>
    <property type="molecule type" value="Genomic_DNA"/>
</dbReference>
<gene>
    <name evidence="1" type="ORF">CPT_Salva_099</name>
</gene>
<evidence type="ECO:0000313" key="2">
    <source>
        <dbReference type="Proteomes" id="UP000595272"/>
    </source>
</evidence>
<protein>
    <submittedName>
        <fullName evidence="1">Uncharacterized protein</fullName>
    </submittedName>
</protein>
<dbReference type="Proteomes" id="UP000595272">
    <property type="component" value="Segment"/>
</dbReference>
<proteinExistence type="predicted"/>